<dbReference type="Proteomes" id="UP000801428">
    <property type="component" value="Unassembled WGS sequence"/>
</dbReference>
<dbReference type="SUPFAM" id="SSF51445">
    <property type="entry name" value="(Trans)glycosidases"/>
    <property type="match status" value="1"/>
</dbReference>
<evidence type="ECO:0000256" key="4">
    <source>
        <dbReference type="ARBA" id="ARBA00022801"/>
    </source>
</evidence>
<accession>A0A9P4TBA8</accession>
<dbReference type="OrthoDB" id="5795902at2759"/>
<evidence type="ECO:0000256" key="2">
    <source>
        <dbReference type="ARBA" id="ARBA00009743"/>
    </source>
</evidence>
<reference evidence="9" key="1">
    <citation type="submission" date="2019-04" db="EMBL/GenBank/DDBJ databases">
        <title>Sequencing of skin fungus with MAO and IRED activity.</title>
        <authorList>
            <person name="Marsaioli A.J."/>
            <person name="Bonatto J.M.C."/>
            <person name="Reis Junior O."/>
        </authorList>
    </citation>
    <scope>NUCLEOTIDE SEQUENCE</scope>
    <source>
        <strain evidence="9">30M1</strain>
    </source>
</reference>
<dbReference type="PANTHER" id="PTHR11452">
    <property type="entry name" value="ALPHA-GALACTOSIDASE/ALPHA-N-ACETYLGALACTOSAMINIDASE"/>
    <property type="match status" value="1"/>
</dbReference>
<dbReference type="InterPro" id="IPR013785">
    <property type="entry name" value="Aldolase_TIM"/>
</dbReference>
<comment type="caution">
    <text evidence="9">The sequence shown here is derived from an EMBL/GenBank/DDBJ whole genome shotgun (WGS) entry which is preliminary data.</text>
</comment>
<protein>
    <recommendedName>
        <fullName evidence="3 6">Alpha-galactosidase</fullName>
        <ecNumber evidence="3 6">3.2.1.22</ecNumber>
    </recommendedName>
    <alternativeName>
        <fullName evidence="6">Melibiase</fullName>
    </alternativeName>
</protein>
<evidence type="ECO:0000256" key="1">
    <source>
        <dbReference type="ARBA" id="ARBA00001255"/>
    </source>
</evidence>
<dbReference type="PRINTS" id="PR00740">
    <property type="entry name" value="GLHYDRLASE27"/>
</dbReference>
<dbReference type="InterPro" id="IPR017853">
    <property type="entry name" value="GH"/>
</dbReference>
<dbReference type="EC" id="3.2.1.22" evidence="3 6"/>
<dbReference type="InterPro" id="IPR013780">
    <property type="entry name" value="Glyco_hydro_b"/>
</dbReference>
<dbReference type="CDD" id="cd14792">
    <property type="entry name" value="GH27"/>
    <property type="match status" value="1"/>
</dbReference>
<organism evidence="9 10">
    <name type="scientific">Curvularia kusanoi</name>
    <name type="common">Cochliobolus kusanoi</name>
    <dbReference type="NCBI Taxonomy" id="90978"/>
    <lineage>
        <taxon>Eukaryota</taxon>
        <taxon>Fungi</taxon>
        <taxon>Dikarya</taxon>
        <taxon>Ascomycota</taxon>
        <taxon>Pezizomycotina</taxon>
        <taxon>Dothideomycetes</taxon>
        <taxon>Pleosporomycetidae</taxon>
        <taxon>Pleosporales</taxon>
        <taxon>Pleosporineae</taxon>
        <taxon>Pleosporaceae</taxon>
        <taxon>Curvularia</taxon>
    </lineage>
</organism>
<dbReference type="PANTHER" id="PTHR11452:SF75">
    <property type="entry name" value="ALPHA-GALACTOSIDASE MEL1"/>
    <property type="match status" value="1"/>
</dbReference>
<evidence type="ECO:0000256" key="7">
    <source>
        <dbReference type="SAM" id="Coils"/>
    </source>
</evidence>
<keyword evidence="6" id="KW-1015">Disulfide bond</keyword>
<proteinExistence type="inferred from homology"/>
<keyword evidence="7" id="KW-0175">Coiled coil</keyword>
<evidence type="ECO:0000256" key="3">
    <source>
        <dbReference type="ARBA" id="ARBA00012755"/>
    </source>
</evidence>
<keyword evidence="4 6" id="KW-0378">Hydrolase</keyword>
<dbReference type="EMBL" id="SWKU01000017">
    <property type="protein sequence ID" value="KAF2999502.1"/>
    <property type="molecule type" value="Genomic_DNA"/>
</dbReference>
<evidence type="ECO:0000256" key="8">
    <source>
        <dbReference type="SAM" id="SignalP"/>
    </source>
</evidence>
<sequence>MRFTILAILSAGATALENGVGKLPKMGYNTFNAFGCEYDEDKLLSMAHSMVEEGFVEAGYNSIIFDDCFTKKERGANGELLEDLKRFPSGMRGLTDKLKSMGISASAYSDAGYKTCAGYPGSYGHEEQDISTFSAWGFDYLKYDNCYIPFDAVTQENVYGRYERMAKAIAALSAKTNSTPFWFSICEWGWQQPWIWAKRLGHSWRINGDIKPWWSSLAAIIDNASFHYWATGFHSHNDMDMLEVGNTGQGDPVGNLTLDEAKSHFTAWALLKSPLFISTNLLNATSAAKDILRNHDLIKINQDPNVGESIAPFRWGNGQPDFVSNATHPAQYWSGNSSYGVVFMLLNTLDEPQEMFFNLTESWAAKINKYNVKVEEAYKRKKTKQQEQRAKELRKAEIAELRKANKLYKEKIAEEKHMQQAREKEEREQAKA</sequence>
<keyword evidence="8" id="KW-0732">Signal</keyword>
<keyword evidence="5 6" id="KW-0326">Glycosidase</keyword>
<comment type="similarity">
    <text evidence="2 6">Belongs to the glycosyl hydrolase 27 family.</text>
</comment>
<comment type="catalytic activity">
    <reaction evidence="1 6">
        <text>Hydrolysis of terminal, non-reducing alpha-D-galactose residues in alpha-D-galactosides, including galactose oligosaccharides, galactomannans and galactolipids.</text>
        <dbReference type="EC" id="3.2.1.22"/>
    </reaction>
</comment>
<feature type="coiled-coil region" evidence="7">
    <location>
        <begin position="367"/>
        <end position="428"/>
    </location>
</feature>
<gene>
    <name evidence="9" type="ORF">E8E13_008938</name>
</gene>
<evidence type="ECO:0000256" key="6">
    <source>
        <dbReference type="RuleBase" id="RU361168"/>
    </source>
</evidence>
<dbReference type="Gene3D" id="3.20.20.70">
    <property type="entry name" value="Aldolase class I"/>
    <property type="match status" value="1"/>
</dbReference>
<evidence type="ECO:0000313" key="9">
    <source>
        <dbReference type="EMBL" id="KAF2999502.1"/>
    </source>
</evidence>
<keyword evidence="10" id="KW-1185">Reference proteome</keyword>
<dbReference type="Pfam" id="PF16499">
    <property type="entry name" value="Melibiase_2"/>
    <property type="match status" value="1"/>
</dbReference>
<dbReference type="InterPro" id="IPR002241">
    <property type="entry name" value="Glyco_hydro_27"/>
</dbReference>
<evidence type="ECO:0000313" key="10">
    <source>
        <dbReference type="Proteomes" id="UP000801428"/>
    </source>
</evidence>
<dbReference type="GO" id="GO:0005975">
    <property type="term" value="P:carbohydrate metabolic process"/>
    <property type="evidence" value="ECO:0007669"/>
    <property type="project" value="InterPro"/>
</dbReference>
<feature type="signal peptide" evidence="8">
    <location>
        <begin position="1"/>
        <end position="15"/>
    </location>
</feature>
<dbReference type="AlphaFoldDB" id="A0A9P4TBA8"/>
<name>A0A9P4TBA8_CURKU</name>
<evidence type="ECO:0000256" key="5">
    <source>
        <dbReference type="ARBA" id="ARBA00023295"/>
    </source>
</evidence>
<dbReference type="GO" id="GO:0004557">
    <property type="term" value="F:alpha-galactosidase activity"/>
    <property type="evidence" value="ECO:0007669"/>
    <property type="project" value="UniProtKB-EC"/>
</dbReference>
<dbReference type="Gene3D" id="2.60.40.1180">
    <property type="entry name" value="Golgi alpha-mannosidase II"/>
    <property type="match status" value="1"/>
</dbReference>
<feature type="chain" id="PRO_5040376559" description="Alpha-galactosidase" evidence="8">
    <location>
        <begin position="16"/>
        <end position="432"/>
    </location>
</feature>